<evidence type="ECO:0000313" key="7">
    <source>
        <dbReference type="EMBL" id="BAC44233.1"/>
    </source>
</evidence>
<dbReference type="EMBL" id="BA000026">
    <property type="protein sequence ID" value="BAC44233.1"/>
    <property type="molecule type" value="Genomic_DNA"/>
</dbReference>
<sequence>MILIDFYLDGFKVSGHAQYDDVGKDIVCSAISGICFGSINWFDQKDILIFESDQSKPELVLKLKMNQRNKIGISLIETQVKTISDSYSQFCKFKKYNKELEK</sequence>
<accession>Q8EVW6</accession>
<dbReference type="SUPFAM" id="SSF118010">
    <property type="entry name" value="TM1457-like"/>
    <property type="match status" value="1"/>
</dbReference>
<evidence type="ECO:0000256" key="5">
    <source>
        <dbReference type="ARBA" id="ARBA00044503"/>
    </source>
</evidence>
<dbReference type="Pfam" id="PF04327">
    <property type="entry name" value="Peptidase_Prp"/>
    <property type="match status" value="1"/>
</dbReference>
<dbReference type="STRING" id="272633.gene:10731559"/>
<organism evidence="7 8">
    <name type="scientific">Malacoplasma penetrans (strain HF-2)</name>
    <name type="common">Mycoplasma penetrans</name>
    <dbReference type="NCBI Taxonomy" id="272633"/>
    <lineage>
        <taxon>Bacteria</taxon>
        <taxon>Bacillati</taxon>
        <taxon>Mycoplasmatota</taxon>
        <taxon>Mycoplasmoidales</taxon>
        <taxon>Mycoplasmoidaceae</taxon>
        <taxon>Malacoplasma</taxon>
    </lineage>
</organism>
<dbReference type="CDD" id="cd16332">
    <property type="entry name" value="Prp-like"/>
    <property type="match status" value="1"/>
</dbReference>
<keyword evidence="8" id="KW-1185">Reference proteome</keyword>
<keyword evidence="4" id="KW-0788">Thiol protease</keyword>
<reference evidence="7 8" key="1">
    <citation type="journal article" date="2002" name="Nucleic Acids Res.">
        <title>The complete genomic sequence of Mycoplasma penetrans, an intracellular bacterial pathogen in humans.</title>
        <authorList>
            <person name="Sasaki Y."/>
            <person name="Ishikawa J."/>
            <person name="Yamashita A."/>
            <person name="Oshima K."/>
            <person name="Kenri T."/>
            <person name="Furuya K."/>
            <person name="Yoshino C."/>
            <person name="Horino A."/>
            <person name="Shiba T."/>
            <person name="Sasaki T."/>
            <person name="Hattori M."/>
        </authorList>
    </citation>
    <scope>NUCLEOTIDE SEQUENCE [LARGE SCALE GENOMIC DNA]</scope>
    <source>
        <strain evidence="7 8">HF-2</strain>
    </source>
</reference>
<dbReference type="HOGENOM" id="CLU_140910_1_0_14"/>
<evidence type="ECO:0000256" key="1">
    <source>
        <dbReference type="ARBA" id="ARBA00022517"/>
    </source>
</evidence>
<dbReference type="GO" id="GO:0008234">
    <property type="term" value="F:cysteine-type peptidase activity"/>
    <property type="evidence" value="ECO:0007669"/>
    <property type="project" value="UniProtKB-KW"/>
</dbReference>
<dbReference type="RefSeq" id="WP_011077267.1">
    <property type="nucleotide sequence ID" value="NC_004432.1"/>
</dbReference>
<dbReference type="Gene3D" id="3.30.70.1490">
    <property type="entry name" value="Cysteine protease Prp"/>
    <property type="match status" value="1"/>
</dbReference>
<evidence type="ECO:0000313" key="8">
    <source>
        <dbReference type="Proteomes" id="UP000002522"/>
    </source>
</evidence>
<dbReference type="eggNOG" id="COG2868">
    <property type="taxonomic scope" value="Bacteria"/>
</dbReference>
<evidence type="ECO:0000256" key="6">
    <source>
        <dbReference type="ARBA" id="ARBA00044538"/>
    </source>
</evidence>
<keyword evidence="2" id="KW-0645">Protease</keyword>
<dbReference type="InterPro" id="IPR036764">
    <property type="entry name" value="Peptidase_Prp_sf"/>
</dbReference>
<protein>
    <recommendedName>
        <fullName evidence="6">Ribosomal processing cysteine protease Prp</fullName>
    </recommendedName>
</protein>
<keyword evidence="1" id="KW-0690">Ribosome biogenesis</keyword>
<dbReference type="GO" id="GO:0006508">
    <property type="term" value="P:proteolysis"/>
    <property type="evidence" value="ECO:0007669"/>
    <property type="project" value="UniProtKB-KW"/>
</dbReference>
<name>Q8EVW6_MALP2</name>
<comment type="similarity">
    <text evidence="5">Belongs to the Prp family.</text>
</comment>
<gene>
    <name evidence="7" type="ordered locus">MYPE4430</name>
</gene>
<evidence type="ECO:0000256" key="2">
    <source>
        <dbReference type="ARBA" id="ARBA00022670"/>
    </source>
</evidence>
<evidence type="ECO:0000256" key="4">
    <source>
        <dbReference type="ARBA" id="ARBA00022807"/>
    </source>
</evidence>
<proteinExistence type="inferred from homology"/>
<dbReference type="AlphaFoldDB" id="Q8EVW6"/>
<dbReference type="InterPro" id="IPR007422">
    <property type="entry name" value="Peptidase_Prp"/>
</dbReference>
<dbReference type="KEGG" id="mpe:MYPE4430"/>
<dbReference type="GO" id="GO:0042254">
    <property type="term" value="P:ribosome biogenesis"/>
    <property type="evidence" value="ECO:0007669"/>
    <property type="project" value="UniProtKB-KW"/>
</dbReference>
<dbReference type="InParanoid" id="Q8EVW6"/>
<evidence type="ECO:0000256" key="3">
    <source>
        <dbReference type="ARBA" id="ARBA00022801"/>
    </source>
</evidence>
<dbReference type="Proteomes" id="UP000002522">
    <property type="component" value="Chromosome"/>
</dbReference>
<keyword evidence="3" id="KW-0378">Hydrolase</keyword>